<feature type="region of interest" description="Disordered" evidence="1">
    <location>
        <begin position="17"/>
        <end position="58"/>
    </location>
</feature>
<gene>
    <name evidence="2" type="ORF">ZT3D7_G3211</name>
</gene>
<dbReference type="EMBL" id="LT853693">
    <property type="protein sequence ID" value="SMQ48062.1"/>
    <property type="molecule type" value="Genomic_DNA"/>
</dbReference>
<dbReference type="Proteomes" id="UP000215127">
    <property type="component" value="Chromosome 2"/>
</dbReference>
<accession>A0A1X7RKW9</accession>
<organism evidence="2 3">
    <name type="scientific">Zymoseptoria tritici (strain ST99CH_3D7)</name>
    <dbReference type="NCBI Taxonomy" id="1276538"/>
    <lineage>
        <taxon>Eukaryota</taxon>
        <taxon>Fungi</taxon>
        <taxon>Dikarya</taxon>
        <taxon>Ascomycota</taxon>
        <taxon>Pezizomycotina</taxon>
        <taxon>Dothideomycetes</taxon>
        <taxon>Dothideomycetidae</taxon>
        <taxon>Mycosphaerellales</taxon>
        <taxon>Mycosphaerellaceae</taxon>
        <taxon>Zymoseptoria</taxon>
    </lineage>
</organism>
<sequence length="88" mass="9794">MSHLSCDKQINASSLVQISSSQIPRRNGASTIEHSRTWSQEHRRRSETGRSLSEEIATNPASQVYRGIADLHSIDSFAHATTYDTPPQ</sequence>
<dbReference type="AlphaFoldDB" id="A0A1X7RKW9"/>
<evidence type="ECO:0000256" key="1">
    <source>
        <dbReference type="SAM" id="MobiDB-lite"/>
    </source>
</evidence>
<feature type="compositionally biased region" description="Basic and acidic residues" evidence="1">
    <location>
        <begin position="33"/>
        <end position="48"/>
    </location>
</feature>
<feature type="compositionally biased region" description="Polar residues" evidence="1">
    <location>
        <begin position="17"/>
        <end position="32"/>
    </location>
</feature>
<evidence type="ECO:0000313" key="3">
    <source>
        <dbReference type="Proteomes" id="UP000215127"/>
    </source>
</evidence>
<protein>
    <submittedName>
        <fullName evidence="2">Uncharacterized protein</fullName>
    </submittedName>
</protein>
<evidence type="ECO:0000313" key="2">
    <source>
        <dbReference type="EMBL" id="SMQ48062.1"/>
    </source>
</evidence>
<name>A0A1X7RKW9_ZYMT9</name>
<proteinExistence type="predicted"/>
<keyword evidence="3" id="KW-1185">Reference proteome</keyword>
<reference evidence="2 3" key="1">
    <citation type="submission" date="2016-06" db="EMBL/GenBank/DDBJ databases">
        <authorList>
            <person name="Kjaerup R.B."/>
            <person name="Dalgaard T.S."/>
            <person name="Juul-Madsen H.R."/>
        </authorList>
    </citation>
    <scope>NUCLEOTIDE SEQUENCE [LARGE SCALE GENOMIC DNA]</scope>
</reference>